<feature type="signal peptide" evidence="2">
    <location>
        <begin position="1"/>
        <end position="31"/>
    </location>
</feature>
<evidence type="ECO:0000256" key="1">
    <source>
        <dbReference type="ARBA" id="ARBA00007447"/>
    </source>
</evidence>
<evidence type="ECO:0000259" key="3">
    <source>
        <dbReference type="PROSITE" id="PS51767"/>
    </source>
</evidence>
<dbReference type="PROSITE" id="PS51767">
    <property type="entry name" value="PEPTIDASE_A1"/>
    <property type="match status" value="1"/>
</dbReference>
<dbReference type="EMBL" id="CACRZD030000014">
    <property type="protein sequence ID" value="CAA6670814.1"/>
    <property type="molecule type" value="Genomic_DNA"/>
</dbReference>
<organism evidence="4">
    <name type="scientific">Spirodela intermedia</name>
    <name type="common">Intermediate duckweed</name>
    <dbReference type="NCBI Taxonomy" id="51605"/>
    <lineage>
        <taxon>Eukaryota</taxon>
        <taxon>Viridiplantae</taxon>
        <taxon>Streptophyta</taxon>
        <taxon>Embryophyta</taxon>
        <taxon>Tracheophyta</taxon>
        <taxon>Spermatophyta</taxon>
        <taxon>Magnoliopsida</taxon>
        <taxon>Liliopsida</taxon>
        <taxon>Araceae</taxon>
        <taxon>Lemnoideae</taxon>
        <taxon>Spirodela</taxon>
    </lineage>
</organism>
<comment type="similarity">
    <text evidence="1">Belongs to the peptidase A1 family.</text>
</comment>
<name>A0A7I8JKY2_SPIIN</name>
<evidence type="ECO:0000313" key="4">
    <source>
        <dbReference type="EMBL" id="CAA2631571.1"/>
    </source>
</evidence>
<sequence length="409" mass="43926">MQPFGRGRMLLSVSLSLSLSLSITITPGGHSLTIVHRYGPCSPYNNSKHSQLETLARDSLRVASLQARISHSVGDNKTFIEQSGVSLPAQSGAYLGISNYSPDCGNRHGSDVSWVQCRPCTSCYPQREPIFDPSASSSYSRFSCSSTACANLNPRSCSAGTCVYGVRYGDGSTTTGYLSSDKLTLTAANVFQSFIFGCGVNNQGLLQGAAGLVGLGRGSYSLVSQTAFRLGNVFSYCFPDRISSTGQLTLGRRSASGAVYTPMLTSPRSPSFYFIHLIGISVGGTRLPTLGPSSPAYHRRPTPLLGRLSGAPCCGIQEFRCRLFWIPATTSATRDRDVPRDQAPLHRRRRYPRFSGSVLFPRQFAVLPRFCGNTASGQVGIIGNVQQKTFEVIYDIGARRIGFAAGACA</sequence>
<dbReference type="SUPFAM" id="SSF50630">
    <property type="entry name" value="Acid proteases"/>
    <property type="match status" value="2"/>
</dbReference>
<reference evidence="4 5" key="1">
    <citation type="submission" date="2019-12" db="EMBL/GenBank/DDBJ databases">
        <authorList>
            <person name="Scholz U."/>
            <person name="Mascher M."/>
            <person name="Fiebig A."/>
        </authorList>
    </citation>
    <scope>NUCLEOTIDE SEQUENCE</scope>
</reference>
<dbReference type="InterPro" id="IPR001461">
    <property type="entry name" value="Aspartic_peptidase_A1"/>
</dbReference>
<gene>
    <name evidence="4" type="ORF">SI7747_14017219</name>
</gene>
<dbReference type="Proteomes" id="UP001189122">
    <property type="component" value="Unassembled WGS sequence"/>
</dbReference>
<keyword evidence="5" id="KW-1185">Reference proteome</keyword>
<dbReference type="PANTHER" id="PTHR13683:SF679">
    <property type="entry name" value="ASPARTYL PROTEASE FAMILY PROTEIN 2"/>
    <property type="match status" value="1"/>
</dbReference>
<dbReference type="GO" id="GO:0006508">
    <property type="term" value="P:proteolysis"/>
    <property type="evidence" value="ECO:0007669"/>
    <property type="project" value="InterPro"/>
</dbReference>
<dbReference type="InterPro" id="IPR033121">
    <property type="entry name" value="PEPTIDASE_A1"/>
</dbReference>
<dbReference type="AlphaFoldDB" id="A0A7I8JKY2"/>
<accession>A0A7I8JKY2</accession>
<dbReference type="InterPro" id="IPR021109">
    <property type="entry name" value="Peptidase_aspartic_dom_sf"/>
</dbReference>
<evidence type="ECO:0000256" key="2">
    <source>
        <dbReference type="SAM" id="SignalP"/>
    </source>
</evidence>
<dbReference type="EMBL" id="LR743601">
    <property type="protein sequence ID" value="CAA2631571.1"/>
    <property type="molecule type" value="Genomic_DNA"/>
</dbReference>
<dbReference type="PANTHER" id="PTHR13683">
    <property type="entry name" value="ASPARTYL PROTEASES"/>
    <property type="match status" value="1"/>
</dbReference>
<dbReference type="InterPro" id="IPR032861">
    <property type="entry name" value="TAXi_N"/>
</dbReference>
<protein>
    <recommendedName>
        <fullName evidence="3">Peptidase A1 domain-containing protein</fullName>
    </recommendedName>
</protein>
<dbReference type="Gene3D" id="2.40.70.10">
    <property type="entry name" value="Acid Proteases"/>
    <property type="match status" value="3"/>
</dbReference>
<feature type="chain" id="PRO_5029716915" description="Peptidase A1 domain-containing protein" evidence="2">
    <location>
        <begin position="32"/>
        <end position="409"/>
    </location>
</feature>
<keyword evidence="2" id="KW-0732">Signal</keyword>
<dbReference type="GO" id="GO:0004190">
    <property type="term" value="F:aspartic-type endopeptidase activity"/>
    <property type="evidence" value="ECO:0007669"/>
    <property type="project" value="InterPro"/>
</dbReference>
<proteinExistence type="inferred from homology"/>
<dbReference type="Pfam" id="PF14543">
    <property type="entry name" value="TAXi_N"/>
    <property type="match status" value="1"/>
</dbReference>
<feature type="domain" description="Peptidase A1" evidence="3">
    <location>
        <begin position="89"/>
        <end position="404"/>
    </location>
</feature>
<evidence type="ECO:0000313" key="5">
    <source>
        <dbReference type="Proteomes" id="UP001189122"/>
    </source>
</evidence>